<reference evidence="11" key="1">
    <citation type="journal article" date="2013" name="Nat. Genet.">
        <title>The Capsella rubella genome and the genomic consequences of rapid mating system evolution.</title>
        <authorList>
            <person name="Slotte T."/>
            <person name="Hazzouri K.M."/>
            <person name="Agren J.A."/>
            <person name="Koenig D."/>
            <person name="Maumus F."/>
            <person name="Guo Y.L."/>
            <person name="Steige K."/>
            <person name="Platts A.E."/>
            <person name="Escobar J.S."/>
            <person name="Newman L.K."/>
            <person name="Wang W."/>
            <person name="Mandakova T."/>
            <person name="Vello E."/>
            <person name="Smith L.M."/>
            <person name="Henz S.R."/>
            <person name="Steffen J."/>
            <person name="Takuno S."/>
            <person name="Brandvain Y."/>
            <person name="Coop G."/>
            <person name="Andolfatto P."/>
            <person name="Hu T.T."/>
            <person name="Blanchette M."/>
            <person name="Clark R.M."/>
            <person name="Quesneville H."/>
            <person name="Nordborg M."/>
            <person name="Gaut B.S."/>
            <person name="Lysak M.A."/>
            <person name="Jenkins J."/>
            <person name="Grimwood J."/>
            <person name="Chapman J."/>
            <person name="Prochnik S."/>
            <person name="Shu S."/>
            <person name="Rokhsar D."/>
            <person name="Schmutz J."/>
            <person name="Weigel D."/>
            <person name="Wright S.I."/>
        </authorList>
    </citation>
    <scope>NUCLEOTIDE SEQUENCE [LARGE SCALE GENOMIC DNA]</scope>
    <source>
        <strain evidence="11">cv. Monte Gargano</strain>
    </source>
</reference>
<accession>R0ID52</accession>
<dbReference type="GO" id="GO:0000995">
    <property type="term" value="F:RNA polymerase III general transcription initiation factor activity"/>
    <property type="evidence" value="ECO:0007669"/>
    <property type="project" value="TreeGrafter"/>
</dbReference>
<keyword evidence="11" id="KW-1185">Reference proteome</keyword>
<dbReference type="GO" id="GO:0008270">
    <property type="term" value="F:zinc ion binding"/>
    <property type="evidence" value="ECO:0007669"/>
    <property type="project" value="UniProtKB-KW"/>
</dbReference>
<protein>
    <recommendedName>
        <fullName evidence="12">Transcription factor TFIIB cyclin-like domain-containing protein</fullName>
    </recommendedName>
</protein>
<dbReference type="eggNOG" id="KOG1598">
    <property type="taxonomic scope" value="Eukaryota"/>
</dbReference>
<comment type="similarity">
    <text evidence="2">Belongs to the TFIIB family.</text>
</comment>
<dbReference type="EMBL" id="KB870806">
    <property type="protein sequence ID" value="EOA34593.1"/>
    <property type="molecule type" value="Genomic_DNA"/>
</dbReference>
<keyword evidence="3" id="KW-0479">Metal-binding</keyword>
<sequence length="450" mass="50705">MYQELFPVWDNWSWLLRLQRREDISMVLVSDAWSKVAESRDGARSCCRSVTEHFDSVKRLLKKFCVKSTAVEQSFTKRYRTELVRASCLYLTCREKNLPCLLIDFSSYLRVSIYELSSVYWQLCLILNIAKVWDYEKFLDPSVFIPSISKGLLKENNEEAVLKTARDIIASMKRDWIQTDWKCIDICGAAVYTAALSHRINCSKTDTVDVMHQLGGAVTQRLIQFGDTHTESSNVEELTEKEMKFLTMKLTSIHENRVLCMHAGDGSKLFGYALCQRCYNDFIIVSSGLVGGSNPSGSLAVEEGRIDDGCEMVDVGVFEDSILLERSQIRSLLGKSMKRAKEASSLMEGLKQTGGPRLEDAHKKTQVAITSLDAAVSIVDESSGVKTQVMEGLKQTDAHKKTQVAITSLDAARSIVDESSGVNIERNQHPEVRYGKFYARRKKQSPSPQQ</sequence>
<dbReference type="Proteomes" id="UP000029121">
    <property type="component" value="Unassembled WGS sequence"/>
</dbReference>
<dbReference type="InterPro" id="IPR036915">
    <property type="entry name" value="Cyclin-like_sf"/>
</dbReference>
<gene>
    <name evidence="10" type="ORF">CARUB_v10022152mg</name>
</gene>
<dbReference type="GO" id="GO:0000126">
    <property type="term" value="C:transcription factor TFIIIB complex"/>
    <property type="evidence" value="ECO:0007669"/>
    <property type="project" value="TreeGrafter"/>
</dbReference>
<evidence type="ECO:0000313" key="10">
    <source>
        <dbReference type="EMBL" id="EOA34593.1"/>
    </source>
</evidence>
<name>R0ID52_9BRAS</name>
<dbReference type="AlphaFoldDB" id="R0ID52"/>
<dbReference type="PANTHER" id="PTHR11618">
    <property type="entry name" value="TRANSCRIPTION INITIATION FACTOR IIB-RELATED"/>
    <property type="match status" value="1"/>
</dbReference>
<dbReference type="GO" id="GO:0005634">
    <property type="term" value="C:nucleus"/>
    <property type="evidence" value="ECO:0007669"/>
    <property type="project" value="UniProtKB-SubCell"/>
</dbReference>
<keyword evidence="4" id="KW-0863">Zinc-finger</keyword>
<keyword evidence="5" id="KW-0862">Zinc</keyword>
<evidence type="ECO:0000256" key="3">
    <source>
        <dbReference type="ARBA" id="ARBA00022723"/>
    </source>
</evidence>
<evidence type="ECO:0000256" key="1">
    <source>
        <dbReference type="ARBA" id="ARBA00004123"/>
    </source>
</evidence>
<evidence type="ECO:0000256" key="6">
    <source>
        <dbReference type="ARBA" id="ARBA00023015"/>
    </source>
</evidence>
<keyword evidence="8" id="KW-0539">Nucleus</keyword>
<dbReference type="STRING" id="81985.R0ID52"/>
<proteinExistence type="inferred from homology"/>
<evidence type="ECO:0000256" key="4">
    <source>
        <dbReference type="ARBA" id="ARBA00022771"/>
    </source>
</evidence>
<evidence type="ECO:0000256" key="5">
    <source>
        <dbReference type="ARBA" id="ARBA00022833"/>
    </source>
</evidence>
<dbReference type="PANTHER" id="PTHR11618:SF4">
    <property type="entry name" value="TRANSCRIPTION FACTOR IIIB 90 KDA SUBUNIT"/>
    <property type="match status" value="1"/>
</dbReference>
<dbReference type="GO" id="GO:0097550">
    <property type="term" value="C:transcription preinitiation complex"/>
    <property type="evidence" value="ECO:0007669"/>
    <property type="project" value="TreeGrafter"/>
</dbReference>
<dbReference type="Gene3D" id="1.10.472.10">
    <property type="entry name" value="Cyclin-like"/>
    <property type="match status" value="2"/>
</dbReference>
<keyword evidence="7" id="KW-0804">Transcription</keyword>
<evidence type="ECO:0000313" key="11">
    <source>
        <dbReference type="Proteomes" id="UP000029121"/>
    </source>
</evidence>
<comment type="subcellular location">
    <subcellularLocation>
        <location evidence="1">Nucleus</location>
    </subcellularLocation>
</comment>
<keyword evidence="6" id="KW-0805">Transcription regulation</keyword>
<evidence type="ECO:0000256" key="9">
    <source>
        <dbReference type="SAM" id="MobiDB-lite"/>
    </source>
</evidence>
<dbReference type="GO" id="GO:0001006">
    <property type="term" value="F:RNA polymerase III type 3 promoter sequence-specific DNA binding"/>
    <property type="evidence" value="ECO:0007669"/>
    <property type="project" value="TreeGrafter"/>
</dbReference>
<dbReference type="GO" id="GO:0070897">
    <property type="term" value="P:transcription preinitiation complex assembly"/>
    <property type="evidence" value="ECO:0007669"/>
    <property type="project" value="InterPro"/>
</dbReference>
<evidence type="ECO:0008006" key="12">
    <source>
        <dbReference type="Google" id="ProtNLM"/>
    </source>
</evidence>
<dbReference type="InterPro" id="IPR000812">
    <property type="entry name" value="TFIIB"/>
</dbReference>
<organism evidence="10 11">
    <name type="scientific">Capsella rubella</name>
    <dbReference type="NCBI Taxonomy" id="81985"/>
    <lineage>
        <taxon>Eukaryota</taxon>
        <taxon>Viridiplantae</taxon>
        <taxon>Streptophyta</taxon>
        <taxon>Embryophyta</taxon>
        <taxon>Tracheophyta</taxon>
        <taxon>Spermatophyta</taxon>
        <taxon>Magnoliopsida</taxon>
        <taxon>eudicotyledons</taxon>
        <taxon>Gunneridae</taxon>
        <taxon>Pentapetalae</taxon>
        <taxon>rosids</taxon>
        <taxon>malvids</taxon>
        <taxon>Brassicales</taxon>
        <taxon>Brassicaceae</taxon>
        <taxon>Camelineae</taxon>
        <taxon>Capsella</taxon>
    </lineage>
</organism>
<evidence type="ECO:0000256" key="7">
    <source>
        <dbReference type="ARBA" id="ARBA00023163"/>
    </source>
</evidence>
<feature type="region of interest" description="Disordered" evidence="9">
    <location>
        <begin position="421"/>
        <end position="450"/>
    </location>
</feature>
<dbReference type="SUPFAM" id="SSF47954">
    <property type="entry name" value="Cyclin-like"/>
    <property type="match status" value="2"/>
</dbReference>
<evidence type="ECO:0000256" key="8">
    <source>
        <dbReference type="ARBA" id="ARBA00023242"/>
    </source>
</evidence>
<evidence type="ECO:0000256" key="2">
    <source>
        <dbReference type="ARBA" id="ARBA00010857"/>
    </source>
</evidence>